<dbReference type="PRINTS" id="PR00837">
    <property type="entry name" value="V5TPXLIKE"/>
</dbReference>
<proteinExistence type="predicted"/>
<gene>
    <name evidence="2" type="ORF">NBR_LOCUS633</name>
</gene>
<dbReference type="InterPro" id="IPR035940">
    <property type="entry name" value="CAP_sf"/>
</dbReference>
<reference evidence="2 3" key="2">
    <citation type="submission" date="2018-11" db="EMBL/GenBank/DDBJ databases">
        <authorList>
            <consortium name="Pathogen Informatics"/>
        </authorList>
    </citation>
    <scope>NUCLEOTIDE SEQUENCE [LARGE SCALE GENOMIC DNA]</scope>
</reference>
<protein>
    <submittedName>
        <fullName evidence="4">SCP domain-containing protein</fullName>
    </submittedName>
</protein>
<name>A0A0N4XDN0_NIPBR</name>
<dbReference type="OMA" id="QICPANR"/>
<dbReference type="EMBL" id="UYSL01000309">
    <property type="protein sequence ID" value="VDL63446.1"/>
    <property type="molecule type" value="Genomic_DNA"/>
</dbReference>
<dbReference type="Proteomes" id="UP000271162">
    <property type="component" value="Unassembled WGS sequence"/>
</dbReference>
<dbReference type="PANTHER" id="PTHR10334">
    <property type="entry name" value="CYSTEINE-RICH SECRETORY PROTEIN-RELATED"/>
    <property type="match status" value="1"/>
</dbReference>
<evidence type="ECO:0000313" key="3">
    <source>
        <dbReference type="Proteomes" id="UP000271162"/>
    </source>
</evidence>
<keyword evidence="3" id="KW-1185">Reference proteome</keyword>
<dbReference type="InterPro" id="IPR014044">
    <property type="entry name" value="CAP_dom"/>
</dbReference>
<evidence type="ECO:0000313" key="4">
    <source>
        <dbReference type="WBParaSite" id="NBR_0000063201-mRNA-1"/>
    </source>
</evidence>
<dbReference type="Pfam" id="PF00188">
    <property type="entry name" value="CAP"/>
    <property type="match status" value="1"/>
</dbReference>
<evidence type="ECO:0000259" key="1">
    <source>
        <dbReference type="SMART" id="SM00198"/>
    </source>
</evidence>
<dbReference type="CDD" id="cd05380">
    <property type="entry name" value="CAP_euk"/>
    <property type="match status" value="1"/>
</dbReference>
<dbReference type="InterPro" id="IPR001283">
    <property type="entry name" value="CRISP-related"/>
</dbReference>
<dbReference type="WBParaSite" id="NBR_0000063201-mRNA-1">
    <property type="protein sequence ID" value="NBR_0000063201-mRNA-1"/>
    <property type="gene ID" value="NBR_0000063201"/>
</dbReference>
<reference evidence="4" key="1">
    <citation type="submission" date="2017-02" db="UniProtKB">
        <authorList>
            <consortium name="WormBaseParasite"/>
        </authorList>
    </citation>
    <scope>IDENTIFICATION</scope>
</reference>
<accession>A0A0N4XDN0</accession>
<dbReference type="Gene3D" id="3.40.33.10">
    <property type="entry name" value="CAP"/>
    <property type="match status" value="1"/>
</dbReference>
<sequence length="178" mass="19676">MLRVHNPFSRSRLAGGNIAKANGNHYPTAANMRKLKYDCSLEAQARNYAKQCSSTGIGDIQIENFAQINSVQNDLDAIDQAIRYWWKQGTMADGIGVQQVMFKDKHKNSTVRFFTLLGWATMERIGCGVFKCNNVFNVACRFTPGGNYFNTVVYLKGAPASQCSAGTRADATFPELCA</sequence>
<feature type="domain" description="SCP" evidence="1">
    <location>
        <begin position="1"/>
        <end position="150"/>
    </location>
</feature>
<dbReference type="SUPFAM" id="SSF55797">
    <property type="entry name" value="PR-1-like"/>
    <property type="match status" value="1"/>
</dbReference>
<dbReference type="STRING" id="27835.A0A0N4XDN0"/>
<evidence type="ECO:0000313" key="2">
    <source>
        <dbReference type="EMBL" id="VDL63446.1"/>
    </source>
</evidence>
<organism evidence="4">
    <name type="scientific">Nippostrongylus brasiliensis</name>
    <name type="common">Rat hookworm</name>
    <dbReference type="NCBI Taxonomy" id="27835"/>
    <lineage>
        <taxon>Eukaryota</taxon>
        <taxon>Metazoa</taxon>
        <taxon>Ecdysozoa</taxon>
        <taxon>Nematoda</taxon>
        <taxon>Chromadorea</taxon>
        <taxon>Rhabditida</taxon>
        <taxon>Rhabditina</taxon>
        <taxon>Rhabditomorpha</taxon>
        <taxon>Strongyloidea</taxon>
        <taxon>Heligmosomidae</taxon>
        <taxon>Nippostrongylus</taxon>
    </lineage>
</organism>
<dbReference type="AlphaFoldDB" id="A0A0N4XDN0"/>
<dbReference type="SMART" id="SM00198">
    <property type="entry name" value="SCP"/>
    <property type="match status" value="1"/>
</dbReference>